<keyword evidence="10" id="KW-0408">Iron</keyword>
<evidence type="ECO:0000256" key="12">
    <source>
        <dbReference type="ARBA" id="ARBA00037975"/>
    </source>
</evidence>
<evidence type="ECO:0000256" key="4">
    <source>
        <dbReference type="ARBA" id="ARBA00022475"/>
    </source>
</evidence>
<evidence type="ECO:0000259" key="14">
    <source>
        <dbReference type="Pfam" id="PF01292"/>
    </source>
</evidence>
<evidence type="ECO:0000256" key="10">
    <source>
        <dbReference type="ARBA" id="ARBA00023004"/>
    </source>
</evidence>
<dbReference type="RefSeq" id="WP_167189451.1">
    <property type="nucleotide sequence ID" value="NZ_JAAONZ010000015.1"/>
</dbReference>
<evidence type="ECO:0000256" key="6">
    <source>
        <dbReference type="ARBA" id="ARBA00022692"/>
    </source>
</evidence>
<evidence type="ECO:0000256" key="5">
    <source>
        <dbReference type="ARBA" id="ARBA00022617"/>
    </source>
</evidence>
<dbReference type="SUPFAM" id="SSF81342">
    <property type="entry name" value="Transmembrane di-heme cytochromes"/>
    <property type="match status" value="1"/>
</dbReference>
<comment type="caution">
    <text evidence="15">The sequence shown here is derived from an EMBL/GenBank/DDBJ whole genome shotgun (WGS) entry which is preliminary data.</text>
</comment>
<dbReference type="Proteomes" id="UP000787472">
    <property type="component" value="Unassembled WGS sequence"/>
</dbReference>
<protein>
    <submittedName>
        <fullName evidence="15">Cytochrome b</fullName>
    </submittedName>
</protein>
<dbReference type="Gene3D" id="1.20.950.20">
    <property type="entry name" value="Transmembrane di-heme cytochromes, Chain C"/>
    <property type="match status" value="1"/>
</dbReference>
<dbReference type="EMBL" id="JAAONZ010000015">
    <property type="protein sequence ID" value="NHO67195.1"/>
    <property type="molecule type" value="Genomic_DNA"/>
</dbReference>
<evidence type="ECO:0000313" key="16">
    <source>
        <dbReference type="Proteomes" id="UP000787472"/>
    </source>
</evidence>
<dbReference type="GO" id="GO:0020037">
    <property type="term" value="F:heme binding"/>
    <property type="evidence" value="ECO:0007669"/>
    <property type="project" value="TreeGrafter"/>
</dbReference>
<gene>
    <name evidence="15" type="ORF">G8770_16725</name>
</gene>
<keyword evidence="9 13" id="KW-1133">Transmembrane helix</keyword>
<keyword evidence="7" id="KW-0479">Metal-binding</keyword>
<organism evidence="15 16">
    <name type="scientific">Pseudomaricurvus hydrocarbonicus</name>
    <dbReference type="NCBI Taxonomy" id="1470433"/>
    <lineage>
        <taxon>Bacteria</taxon>
        <taxon>Pseudomonadati</taxon>
        <taxon>Pseudomonadota</taxon>
        <taxon>Gammaproteobacteria</taxon>
        <taxon>Cellvibrionales</taxon>
        <taxon>Cellvibrionaceae</taxon>
        <taxon>Pseudomaricurvus</taxon>
    </lineage>
</organism>
<keyword evidence="4" id="KW-1003">Cell membrane</keyword>
<dbReference type="GO" id="GO:0009055">
    <property type="term" value="F:electron transfer activity"/>
    <property type="evidence" value="ECO:0007669"/>
    <property type="project" value="InterPro"/>
</dbReference>
<dbReference type="GO" id="GO:0005886">
    <property type="term" value="C:plasma membrane"/>
    <property type="evidence" value="ECO:0007669"/>
    <property type="project" value="UniProtKB-SubCell"/>
</dbReference>
<reference evidence="15" key="1">
    <citation type="submission" date="2020-03" db="EMBL/GenBank/DDBJ databases">
        <authorList>
            <person name="Guo F."/>
        </authorList>
    </citation>
    <scope>NUCLEOTIDE SEQUENCE</scope>
    <source>
        <strain evidence="15">JCM 30134</strain>
    </source>
</reference>
<keyword evidence="8" id="KW-0249">Electron transport</keyword>
<dbReference type="PANTHER" id="PTHR30529:SF6">
    <property type="entry name" value="BLL0291 PROTEIN"/>
    <property type="match status" value="1"/>
</dbReference>
<keyword evidence="6 13" id="KW-0812">Transmembrane</keyword>
<accession>A0A9E5MMY9</accession>
<dbReference type="GO" id="GO:0022904">
    <property type="term" value="P:respiratory electron transport chain"/>
    <property type="evidence" value="ECO:0007669"/>
    <property type="project" value="InterPro"/>
</dbReference>
<keyword evidence="16" id="KW-1185">Reference proteome</keyword>
<feature type="transmembrane region" description="Helical" evidence="13">
    <location>
        <begin position="43"/>
        <end position="61"/>
    </location>
</feature>
<evidence type="ECO:0000256" key="11">
    <source>
        <dbReference type="ARBA" id="ARBA00023136"/>
    </source>
</evidence>
<feature type="transmembrane region" description="Helical" evidence="13">
    <location>
        <begin position="88"/>
        <end position="108"/>
    </location>
</feature>
<dbReference type="InterPro" id="IPR011577">
    <property type="entry name" value="Cyt_b561_bac/Ni-Hgenase"/>
</dbReference>
<dbReference type="Pfam" id="PF01292">
    <property type="entry name" value="Ni_hydr_CYTB"/>
    <property type="match status" value="1"/>
</dbReference>
<keyword evidence="5" id="KW-0349">Heme</keyword>
<keyword evidence="11 13" id="KW-0472">Membrane</keyword>
<dbReference type="AlphaFoldDB" id="A0A9E5MMY9"/>
<evidence type="ECO:0000256" key="9">
    <source>
        <dbReference type="ARBA" id="ARBA00022989"/>
    </source>
</evidence>
<evidence type="ECO:0000256" key="8">
    <source>
        <dbReference type="ARBA" id="ARBA00022982"/>
    </source>
</evidence>
<evidence type="ECO:0000256" key="13">
    <source>
        <dbReference type="SAM" id="Phobius"/>
    </source>
</evidence>
<feature type="domain" description="Cytochrome b561 bacterial/Ni-hydrogenase" evidence="14">
    <location>
        <begin position="4"/>
        <end position="172"/>
    </location>
</feature>
<dbReference type="PANTHER" id="PTHR30529">
    <property type="entry name" value="CYTOCHROME B561"/>
    <property type="match status" value="1"/>
</dbReference>
<dbReference type="InterPro" id="IPR016174">
    <property type="entry name" value="Di-haem_cyt_TM"/>
</dbReference>
<evidence type="ECO:0000313" key="15">
    <source>
        <dbReference type="EMBL" id="NHO67195.1"/>
    </source>
</evidence>
<dbReference type="GO" id="GO:0046872">
    <property type="term" value="F:metal ion binding"/>
    <property type="evidence" value="ECO:0007669"/>
    <property type="project" value="UniProtKB-KW"/>
</dbReference>
<comment type="similarity">
    <text evidence="12">Belongs to the cytochrome b561 family.</text>
</comment>
<evidence type="ECO:0000256" key="7">
    <source>
        <dbReference type="ARBA" id="ARBA00022723"/>
    </source>
</evidence>
<proteinExistence type="inferred from homology"/>
<evidence type="ECO:0000256" key="1">
    <source>
        <dbReference type="ARBA" id="ARBA00001970"/>
    </source>
</evidence>
<feature type="transmembrane region" description="Helical" evidence="13">
    <location>
        <begin position="140"/>
        <end position="162"/>
    </location>
</feature>
<sequence length="172" mass="19412">MNNRFSLSMRIFHWAMAALLISLLSAGLLMVQSLEPWQITILGLHKSFGVLAAILVIIRLLNRFRNMVPDLPSDLSALQKAIARLSHVLLYGFMLAMPISGYLMQYAAGRPVEVFSLFRLPASLSVDIQTYSIFRELHGWLALFLMALICLHAVAALHHHFVRKDNVLKSML</sequence>
<keyword evidence="3" id="KW-0813">Transport</keyword>
<dbReference type="InterPro" id="IPR052168">
    <property type="entry name" value="Cytochrome_b561_oxidase"/>
</dbReference>
<comment type="cofactor">
    <cofactor evidence="1">
        <name>heme b</name>
        <dbReference type="ChEBI" id="CHEBI:60344"/>
    </cofactor>
</comment>
<comment type="subcellular location">
    <subcellularLocation>
        <location evidence="2">Cell membrane</location>
        <topology evidence="2">Multi-pass membrane protein</topology>
    </subcellularLocation>
</comment>
<name>A0A9E5MMY9_9GAMM</name>
<evidence type="ECO:0000256" key="2">
    <source>
        <dbReference type="ARBA" id="ARBA00004651"/>
    </source>
</evidence>
<evidence type="ECO:0000256" key="3">
    <source>
        <dbReference type="ARBA" id="ARBA00022448"/>
    </source>
</evidence>